<protein>
    <recommendedName>
        <fullName evidence="4">Lipoprotein</fullName>
    </recommendedName>
</protein>
<dbReference type="PROSITE" id="PS51257">
    <property type="entry name" value="PROKAR_LIPOPROTEIN"/>
    <property type="match status" value="1"/>
</dbReference>
<dbReference type="EMBL" id="FOQG01000006">
    <property type="protein sequence ID" value="SFI25102.1"/>
    <property type="molecule type" value="Genomic_DNA"/>
</dbReference>
<feature type="chain" id="PRO_5011492916" description="Lipoprotein" evidence="1">
    <location>
        <begin position="34"/>
        <end position="163"/>
    </location>
</feature>
<reference evidence="2 3" key="1">
    <citation type="submission" date="2016-10" db="EMBL/GenBank/DDBJ databases">
        <authorList>
            <person name="de Groot N.N."/>
        </authorList>
    </citation>
    <scope>NUCLEOTIDE SEQUENCE [LARGE SCALE GENOMIC DNA]</scope>
    <source>
        <strain evidence="2 3">CGMCC 1.11156</strain>
    </source>
</reference>
<dbReference type="OrthoDB" id="3786712at2"/>
<evidence type="ECO:0000313" key="3">
    <source>
        <dbReference type="Proteomes" id="UP000198649"/>
    </source>
</evidence>
<accession>A0A1I3GP79</accession>
<dbReference type="STRING" id="1005945.SAMN05216561_106211"/>
<organism evidence="2 3">
    <name type="scientific">Nocardioides psychrotolerans</name>
    <dbReference type="NCBI Taxonomy" id="1005945"/>
    <lineage>
        <taxon>Bacteria</taxon>
        <taxon>Bacillati</taxon>
        <taxon>Actinomycetota</taxon>
        <taxon>Actinomycetes</taxon>
        <taxon>Propionibacteriales</taxon>
        <taxon>Nocardioidaceae</taxon>
        <taxon>Nocardioides</taxon>
    </lineage>
</organism>
<dbReference type="AlphaFoldDB" id="A0A1I3GP79"/>
<keyword evidence="1" id="KW-0732">Signal</keyword>
<feature type="signal peptide" evidence="1">
    <location>
        <begin position="1"/>
        <end position="33"/>
    </location>
</feature>
<evidence type="ECO:0000313" key="2">
    <source>
        <dbReference type="EMBL" id="SFI25102.1"/>
    </source>
</evidence>
<gene>
    <name evidence="2" type="ORF">SAMN05216561_106211</name>
</gene>
<dbReference type="Proteomes" id="UP000198649">
    <property type="component" value="Unassembled WGS sequence"/>
</dbReference>
<name>A0A1I3GP79_9ACTN</name>
<keyword evidence="3" id="KW-1185">Reference proteome</keyword>
<proteinExistence type="predicted"/>
<evidence type="ECO:0008006" key="4">
    <source>
        <dbReference type="Google" id="ProtNLM"/>
    </source>
</evidence>
<dbReference type="RefSeq" id="WP_091112555.1">
    <property type="nucleotide sequence ID" value="NZ_BKAF01000021.1"/>
</dbReference>
<sequence>MTGTKTTTTMKTAGAAAALALVLAGCGGGGASGAPTDASQDEFCEKYTSGFVGAFEEIDPEASEQEQAEAILESLKSWADEMADLGTPEEMSDEARDGFELTIQSIQDLNADDLQDEEAMAELEDKLSGDDKKAAAALQTYVTDNCDFGGLPEGLESPSLPSE</sequence>
<evidence type="ECO:0000256" key="1">
    <source>
        <dbReference type="SAM" id="SignalP"/>
    </source>
</evidence>